<keyword evidence="7 10" id="KW-0067">ATP-binding</keyword>
<dbReference type="SUPFAM" id="SSF52540">
    <property type="entry name" value="P-loop containing nucleoside triphosphate hydrolases"/>
    <property type="match status" value="2"/>
</dbReference>
<evidence type="ECO:0000256" key="7">
    <source>
        <dbReference type="ARBA" id="ARBA00022840"/>
    </source>
</evidence>
<comment type="similarity">
    <text evidence="3 10 13">Belongs to the IPP transferase family.</text>
</comment>
<keyword evidence="8 10" id="KW-0460">Magnesium</keyword>
<gene>
    <name evidence="10" type="primary">miaA</name>
    <name evidence="14" type="ORF">SAMN05444008_104233</name>
</gene>
<feature type="region of interest" description="Interaction with substrate tRNA" evidence="10">
    <location>
        <begin position="36"/>
        <end position="39"/>
    </location>
</feature>
<dbReference type="Pfam" id="PF01715">
    <property type="entry name" value="IPPT"/>
    <property type="match status" value="1"/>
</dbReference>
<protein>
    <recommendedName>
        <fullName evidence="10">tRNA dimethylallyltransferase</fullName>
        <ecNumber evidence="10">2.5.1.75</ecNumber>
    </recommendedName>
    <alternativeName>
        <fullName evidence="10">Dimethylallyl diphosphate:tRNA dimethylallyltransferase</fullName>
        <shortName evidence="10">DMAPP:tRNA dimethylallyltransferase</shortName>
        <shortName evidence="10">DMATase</shortName>
    </alternativeName>
    <alternativeName>
        <fullName evidence="10">Isopentenyl-diphosphate:tRNA isopentenyltransferase</fullName>
        <shortName evidence="10">IPP transferase</shortName>
        <shortName evidence="10">IPPT</shortName>
        <shortName evidence="10">IPTase</shortName>
    </alternativeName>
</protein>
<dbReference type="InterPro" id="IPR027417">
    <property type="entry name" value="P-loop_NTPase"/>
</dbReference>
<dbReference type="PANTHER" id="PTHR11088">
    <property type="entry name" value="TRNA DIMETHYLALLYLTRANSFERASE"/>
    <property type="match status" value="1"/>
</dbReference>
<dbReference type="HAMAP" id="MF_00185">
    <property type="entry name" value="IPP_trans"/>
    <property type="match status" value="1"/>
</dbReference>
<feature type="binding site" evidence="10">
    <location>
        <begin position="11"/>
        <end position="18"/>
    </location>
    <ligand>
        <name>ATP</name>
        <dbReference type="ChEBI" id="CHEBI:30616"/>
    </ligand>
</feature>
<evidence type="ECO:0000256" key="9">
    <source>
        <dbReference type="ARBA" id="ARBA00049563"/>
    </source>
</evidence>
<dbReference type="EC" id="2.5.1.75" evidence="10"/>
<evidence type="ECO:0000256" key="11">
    <source>
        <dbReference type="RuleBase" id="RU003783"/>
    </source>
</evidence>
<evidence type="ECO:0000256" key="13">
    <source>
        <dbReference type="RuleBase" id="RU003785"/>
    </source>
</evidence>
<feature type="site" description="Interaction with substrate tRNA" evidence="10">
    <location>
        <position position="128"/>
    </location>
</feature>
<dbReference type="GO" id="GO:0052381">
    <property type="term" value="F:tRNA dimethylallyltransferase activity"/>
    <property type="evidence" value="ECO:0007669"/>
    <property type="project" value="UniProtKB-UniRule"/>
</dbReference>
<comment type="cofactor">
    <cofactor evidence="1 10">
        <name>Mg(2+)</name>
        <dbReference type="ChEBI" id="CHEBI:18420"/>
    </cofactor>
</comment>
<feature type="region of interest" description="Interaction with substrate tRNA" evidence="10">
    <location>
        <begin position="160"/>
        <end position="164"/>
    </location>
</feature>
<evidence type="ECO:0000256" key="4">
    <source>
        <dbReference type="ARBA" id="ARBA00022679"/>
    </source>
</evidence>
<dbReference type="Gene3D" id="1.10.20.140">
    <property type="match status" value="1"/>
</dbReference>
<keyword evidence="5 10" id="KW-0819">tRNA processing</keyword>
<accession>A0A1M4YC70</accession>
<dbReference type="GO" id="GO:0005524">
    <property type="term" value="F:ATP binding"/>
    <property type="evidence" value="ECO:0007669"/>
    <property type="project" value="UniProtKB-UniRule"/>
</dbReference>
<proteinExistence type="inferred from homology"/>
<dbReference type="Gene3D" id="3.40.50.300">
    <property type="entry name" value="P-loop containing nucleotide triphosphate hydrolases"/>
    <property type="match status" value="1"/>
</dbReference>
<dbReference type="STRING" id="1302690.BUE76_15330"/>
<comment type="catalytic activity">
    <reaction evidence="9 10 11">
        <text>adenosine(37) in tRNA + dimethylallyl diphosphate = N(6)-dimethylallyladenosine(37) in tRNA + diphosphate</text>
        <dbReference type="Rhea" id="RHEA:26482"/>
        <dbReference type="Rhea" id="RHEA-COMP:10162"/>
        <dbReference type="Rhea" id="RHEA-COMP:10375"/>
        <dbReference type="ChEBI" id="CHEBI:33019"/>
        <dbReference type="ChEBI" id="CHEBI:57623"/>
        <dbReference type="ChEBI" id="CHEBI:74411"/>
        <dbReference type="ChEBI" id="CHEBI:74415"/>
        <dbReference type="EC" id="2.5.1.75"/>
    </reaction>
</comment>
<dbReference type="Proteomes" id="UP000184368">
    <property type="component" value="Unassembled WGS sequence"/>
</dbReference>
<feature type="site" description="Interaction with substrate tRNA" evidence="10">
    <location>
        <position position="102"/>
    </location>
</feature>
<dbReference type="RefSeq" id="WP_073041416.1">
    <property type="nucleotide sequence ID" value="NZ_FQUO01000004.1"/>
</dbReference>
<dbReference type="InterPro" id="IPR039657">
    <property type="entry name" value="Dimethylallyltransferase"/>
</dbReference>
<organism evidence="14 15">
    <name type="scientific">Cnuella takakiae</name>
    <dbReference type="NCBI Taxonomy" id="1302690"/>
    <lineage>
        <taxon>Bacteria</taxon>
        <taxon>Pseudomonadati</taxon>
        <taxon>Bacteroidota</taxon>
        <taxon>Chitinophagia</taxon>
        <taxon>Chitinophagales</taxon>
        <taxon>Chitinophagaceae</taxon>
        <taxon>Cnuella</taxon>
    </lineage>
</organism>
<sequence>MHPKTVIIVGGPTASGKTAAAIRLAQHFRTEIISADSRQCFQEMNIGVARPSAAELAAVPHHFIASHSIQEKITAATFEGYALQKAETLFRDNDVVVMVGGTGLYIQAFCDGFDAIPEVPEAIQLEVRKAYATHGLEWLQAEVARLDPSFFVNGETQNPQRLMRALEVFLATGNSILNFRKGEKTQRNFQVVKLALDLPRPMLHQRINQRVDAMMESGLEAEVRSLSPYQHLNALQTVGYRELFAYFDNHISLVEAVEKIKSNTRQYAKRQLTWFRKDAAFHWFLPEDLERMVQFATAAINKMAANP</sequence>
<evidence type="ECO:0000256" key="2">
    <source>
        <dbReference type="ARBA" id="ARBA00003213"/>
    </source>
</evidence>
<reference evidence="14 15" key="1">
    <citation type="submission" date="2016-11" db="EMBL/GenBank/DDBJ databases">
        <authorList>
            <person name="Jaros S."/>
            <person name="Januszkiewicz K."/>
            <person name="Wedrychowicz H."/>
        </authorList>
    </citation>
    <scope>NUCLEOTIDE SEQUENCE [LARGE SCALE GENOMIC DNA]</scope>
    <source>
        <strain evidence="14 15">DSM 26897</strain>
    </source>
</reference>
<comment type="caution">
    <text evidence="10">Lacks conserved residue(s) required for the propagation of feature annotation.</text>
</comment>
<keyword evidence="6 10" id="KW-0547">Nucleotide-binding</keyword>
<evidence type="ECO:0000313" key="14">
    <source>
        <dbReference type="EMBL" id="SHF03431.1"/>
    </source>
</evidence>
<keyword evidence="4 10" id="KW-0808">Transferase</keyword>
<evidence type="ECO:0000256" key="8">
    <source>
        <dbReference type="ARBA" id="ARBA00022842"/>
    </source>
</evidence>
<dbReference type="OrthoDB" id="9776390at2"/>
<evidence type="ECO:0000256" key="1">
    <source>
        <dbReference type="ARBA" id="ARBA00001946"/>
    </source>
</evidence>
<comment type="subunit">
    <text evidence="10">Monomer.</text>
</comment>
<dbReference type="EMBL" id="FQUO01000004">
    <property type="protein sequence ID" value="SHF03431.1"/>
    <property type="molecule type" value="Genomic_DNA"/>
</dbReference>
<dbReference type="PANTHER" id="PTHR11088:SF60">
    <property type="entry name" value="TRNA DIMETHYLALLYLTRANSFERASE"/>
    <property type="match status" value="1"/>
</dbReference>
<feature type="binding site" evidence="10">
    <location>
        <begin position="13"/>
        <end position="18"/>
    </location>
    <ligand>
        <name>substrate</name>
    </ligand>
</feature>
<dbReference type="InterPro" id="IPR018022">
    <property type="entry name" value="IPT"/>
</dbReference>
<evidence type="ECO:0000256" key="6">
    <source>
        <dbReference type="ARBA" id="ARBA00022741"/>
    </source>
</evidence>
<evidence type="ECO:0000313" key="15">
    <source>
        <dbReference type="Proteomes" id="UP000184368"/>
    </source>
</evidence>
<dbReference type="NCBIfam" id="TIGR00174">
    <property type="entry name" value="miaA"/>
    <property type="match status" value="1"/>
</dbReference>
<name>A0A1M4YC70_9BACT</name>
<evidence type="ECO:0000256" key="12">
    <source>
        <dbReference type="RuleBase" id="RU003784"/>
    </source>
</evidence>
<evidence type="ECO:0000256" key="5">
    <source>
        <dbReference type="ARBA" id="ARBA00022694"/>
    </source>
</evidence>
<dbReference type="GO" id="GO:0006400">
    <property type="term" value="P:tRNA modification"/>
    <property type="evidence" value="ECO:0007669"/>
    <property type="project" value="TreeGrafter"/>
</dbReference>
<dbReference type="AlphaFoldDB" id="A0A1M4YC70"/>
<comment type="function">
    <text evidence="2 10 12">Catalyzes the transfer of a dimethylallyl group onto the adenine at position 37 in tRNAs that read codons beginning with uridine, leading to the formation of N6-(dimethylallyl)adenosine (i(6)A).</text>
</comment>
<keyword evidence="15" id="KW-1185">Reference proteome</keyword>
<evidence type="ECO:0000256" key="10">
    <source>
        <dbReference type="HAMAP-Rule" id="MF_00185"/>
    </source>
</evidence>
<evidence type="ECO:0000256" key="3">
    <source>
        <dbReference type="ARBA" id="ARBA00005842"/>
    </source>
</evidence>